<dbReference type="AlphaFoldDB" id="A0A0B1S326"/>
<evidence type="ECO:0000256" key="3">
    <source>
        <dbReference type="ARBA" id="ARBA00022676"/>
    </source>
</evidence>
<evidence type="ECO:0000256" key="5">
    <source>
        <dbReference type="ARBA" id="ARBA00022692"/>
    </source>
</evidence>
<dbReference type="GO" id="GO:0000139">
    <property type="term" value="C:Golgi membrane"/>
    <property type="evidence" value="ECO:0007669"/>
    <property type="project" value="UniProtKB-SubCell"/>
</dbReference>
<keyword evidence="6" id="KW-0735">Signal-anchor</keyword>
<evidence type="ECO:0000256" key="4">
    <source>
        <dbReference type="ARBA" id="ARBA00022679"/>
    </source>
</evidence>
<accession>A0A0B1S326</accession>
<comment type="similarity">
    <text evidence="2">Belongs to the glycosyltransferase 31 family.</text>
</comment>
<feature type="non-terminal residue" evidence="10">
    <location>
        <position position="49"/>
    </location>
</feature>
<evidence type="ECO:0000256" key="6">
    <source>
        <dbReference type="ARBA" id="ARBA00022968"/>
    </source>
</evidence>
<keyword evidence="3" id="KW-0328">Glycosyltransferase</keyword>
<keyword evidence="8" id="KW-0333">Golgi apparatus</keyword>
<proteinExistence type="inferred from homology"/>
<gene>
    <name evidence="10" type="ORF">OESDEN_22089</name>
</gene>
<sequence>MPRTHPWYLSNEEYSDNDLGTYCQGMAYIFSGDQLLHMRDNISRVQYLW</sequence>
<keyword evidence="11" id="KW-1185">Reference proteome</keyword>
<organism evidence="10 11">
    <name type="scientific">Oesophagostomum dentatum</name>
    <name type="common">Nodular worm</name>
    <dbReference type="NCBI Taxonomy" id="61180"/>
    <lineage>
        <taxon>Eukaryota</taxon>
        <taxon>Metazoa</taxon>
        <taxon>Ecdysozoa</taxon>
        <taxon>Nematoda</taxon>
        <taxon>Chromadorea</taxon>
        <taxon>Rhabditida</taxon>
        <taxon>Rhabditina</taxon>
        <taxon>Rhabditomorpha</taxon>
        <taxon>Strongyloidea</taxon>
        <taxon>Strongylidae</taxon>
        <taxon>Oesophagostomum</taxon>
    </lineage>
</organism>
<evidence type="ECO:0000256" key="9">
    <source>
        <dbReference type="ARBA" id="ARBA00023136"/>
    </source>
</evidence>
<evidence type="ECO:0000256" key="1">
    <source>
        <dbReference type="ARBA" id="ARBA00004323"/>
    </source>
</evidence>
<dbReference type="GO" id="GO:0016758">
    <property type="term" value="F:hexosyltransferase activity"/>
    <property type="evidence" value="ECO:0007669"/>
    <property type="project" value="InterPro"/>
</dbReference>
<dbReference type="Pfam" id="PF01762">
    <property type="entry name" value="Galactosyl_T"/>
    <property type="match status" value="1"/>
</dbReference>
<comment type="subcellular location">
    <subcellularLocation>
        <location evidence="1">Golgi apparatus membrane</location>
        <topology evidence="1">Single-pass type II membrane protein</topology>
    </subcellularLocation>
</comment>
<name>A0A0B1S326_OESDE</name>
<evidence type="ECO:0000256" key="8">
    <source>
        <dbReference type="ARBA" id="ARBA00023034"/>
    </source>
</evidence>
<keyword evidence="5" id="KW-0812">Transmembrane</keyword>
<evidence type="ECO:0000313" key="10">
    <source>
        <dbReference type="EMBL" id="KHJ78291.1"/>
    </source>
</evidence>
<keyword evidence="9" id="KW-0472">Membrane</keyword>
<evidence type="ECO:0008006" key="12">
    <source>
        <dbReference type="Google" id="ProtNLM"/>
    </source>
</evidence>
<dbReference type="EMBL" id="KN609919">
    <property type="protein sequence ID" value="KHJ78291.1"/>
    <property type="molecule type" value="Genomic_DNA"/>
</dbReference>
<dbReference type="Proteomes" id="UP000053660">
    <property type="component" value="Unassembled WGS sequence"/>
</dbReference>
<protein>
    <recommendedName>
        <fullName evidence="12">Hexosyltransferase</fullName>
    </recommendedName>
</protein>
<evidence type="ECO:0000313" key="11">
    <source>
        <dbReference type="Proteomes" id="UP000053660"/>
    </source>
</evidence>
<keyword evidence="4" id="KW-0808">Transferase</keyword>
<dbReference type="InterPro" id="IPR002659">
    <property type="entry name" value="Glyco_trans_31"/>
</dbReference>
<dbReference type="OrthoDB" id="6381420at2759"/>
<keyword evidence="7" id="KW-1133">Transmembrane helix</keyword>
<reference evidence="10 11" key="1">
    <citation type="submission" date="2014-03" db="EMBL/GenBank/DDBJ databases">
        <title>Draft genome of the hookworm Oesophagostomum dentatum.</title>
        <authorList>
            <person name="Mitreva M."/>
        </authorList>
    </citation>
    <scope>NUCLEOTIDE SEQUENCE [LARGE SCALE GENOMIC DNA]</scope>
    <source>
        <strain evidence="10 11">OD-Hann</strain>
    </source>
</reference>
<evidence type="ECO:0000256" key="2">
    <source>
        <dbReference type="ARBA" id="ARBA00008661"/>
    </source>
</evidence>
<evidence type="ECO:0000256" key="7">
    <source>
        <dbReference type="ARBA" id="ARBA00022989"/>
    </source>
</evidence>